<feature type="coiled-coil region" evidence="1">
    <location>
        <begin position="292"/>
        <end position="319"/>
    </location>
</feature>
<dbReference type="GO" id="GO:0048193">
    <property type="term" value="P:Golgi vesicle transport"/>
    <property type="evidence" value="ECO:0007669"/>
    <property type="project" value="TreeGrafter"/>
</dbReference>
<protein>
    <recommendedName>
        <fullName evidence="6">Extracellular matrix-binding ebh</fullName>
    </recommendedName>
</protein>
<dbReference type="PANTHER" id="PTHR19327">
    <property type="entry name" value="GOLGIN"/>
    <property type="match status" value="1"/>
</dbReference>
<dbReference type="PANTHER" id="PTHR19327:SF0">
    <property type="entry name" value="GOLGIN SUBFAMILY A MEMBER 4"/>
    <property type="match status" value="1"/>
</dbReference>
<feature type="region of interest" description="Disordered" evidence="2">
    <location>
        <begin position="483"/>
        <end position="504"/>
    </location>
</feature>
<evidence type="ECO:0008006" key="6">
    <source>
        <dbReference type="Google" id="ProtNLM"/>
    </source>
</evidence>
<proteinExistence type="predicted"/>
<dbReference type="OrthoDB" id="1720422at2759"/>
<dbReference type="OMA" id="YQRDMRC"/>
<organism evidence="4 5">
    <name type="scientific">Babesia bigemina</name>
    <dbReference type="NCBI Taxonomy" id="5866"/>
    <lineage>
        <taxon>Eukaryota</taxon>
        <taxon>Sar</taxon>
        <taxon>Alveolata</taxon>
        <taxon>Apicomplexa</taxon>
        <taxon>Aconoidasida</taxon>
        <taxon>Piroplasmida</taxon>
        <taxon>Babesiidae</taxon>
        <taxon>Babesia</taxon>
    </lineage>
</organism>
<keyword evidence="3" id="KW-0812">Transmembrane</keyword>
<keyword evidence="3" id="KW-1133">Transmembrane helix</keyword>
<keyword evidence="1" id="KW-0175">Coiled coil</keyword>
<evidence type="ECO:0000256" key="3">
    <source>
        <dbReference type="SAM" id="Phobius"/>
    </source>
</evidence>
<feature type="coiled-coil region" evidence="1">
    <location>
        <begin position="562"/>
        <end position="596"/>
    </location>
</feature>
<name>A0A061DAK4_BABBI</name>
<dbReference type="Gene3D" id="1.20.120.20">
    <property type="entry name" value="Apolipoprotein"/>
    <property type="match status" value="1"/>
</dbReference>
<dbReference type="KEGG" id="bbig:BBBOND_0309150"/>
<dbReference type="GeneID" id="24565553"/>
<accession>A0A061DAK4</accession>
<sequence>MAPKALTECPENLREAIDWLVQVRHCSGVSTLSGALSALFDNAAQDAEKSLPSLLDTDRPSARDVVSKLRAFQSTLPKDSENPNKNIIHNLCASACSFLGYRYRGTYDGSGIVYGNASRLCDAILALLYAVFSDVCDNQPYVAGRSVLHDVIVQLKSQLWRGHKGFCQAIPKVATGLQRYNAAVEASNERVKEPIQTVLEYVKPDGELCRGINILQITETSTSAEDEKAVESAVSLVEGCKEVARVLSKSLMAAKDAINDLNPKLKKKLENARRSFFNHVDWLSRWSKKGQKKMLDKMIQKIKNRLKQLANAVKDKIKQEVHTVVELLKDRVREVKMKLEGITVSLEEYVKELGQWMDEAKEYIQDVKKYVNKIMQELDGENRKAIDKAAADIDSELSEKVEELNQWIETADAAVNVAKDKADDVFKRLDKDEKSGTKISQGFEKISEAKENVSEVSTQLLSVHDDLVGWKDATQGVISKAAGKAGEVSGQLDPSQKGDGNPIGKNLKDIETAEKTISSANEQLKSQVDKLSKWITEADKIREQAQKKAQEVYNSLDVHKDLSEKLGQIKTANQEIKSVNKELSEVDKNLEEWKQVAGKVIQDVVKKAEDVYKKLDHGDKQQLISQGITQINAAKDNVDGVAKGLTSVNEDLQKWREAAKAVLGTVIDKASEVHKQLNPDAHDASHPIGQKIKEIGDAKQEIDKANQTLGQQVKLLNTWINEAESIRAAAESKAKEAYDKLSVHEELSKNVNRIMDASKAIKGVNNAVEKKLKELGTWNEKAKEVLDGAIIKAQEVHGKLQDAVVEKIDEIEQHNKEIITANNSLEKEVGHLGKWRAAAGKVIDQADEKCDKILEKVQNEHPKNYDKGNKTVIFQQAEDLKNQGKRLLDAAKNAKQRVEKNVKSALEAVNEMDSDLKKDLFDVKTKIKQGITEVISTLQVNKLGERVREDLVKLRERIGNLKGKVNKNEKNGGTLVKKELDALDQAKNTLTEESRKIKEQKLKEMDQRFNSAIKESLNQEVEKVTTAIQTLYGKINPKNDSASETDKKQLHKIFEHINNEVEKIKGKAGSSASDPIAKGLDGIVSKTKGLVRGFGDRNKSGHGFSQRVDGWIGNILGINQNTGGKQIKGMEAVISWIKEYDSRVNERNNALKDQFKQKIKEALNEQITAGQDKISLRDVKESIVENLTKVKEACDTFADALDAKLTKVEIEKTIAPIVRNIQGSSGGAGTSGGNAEHLTTAVKTALIALCRCVKQVASEIDFLGVRMFGGIIDETKKTVDGLNTNLTNAAKTGTPAIGTAQAVDNAIDKVREEVKGLEQKFEQVKKPVEEAVRDLDTAVDTFDKQAQQQVKDAAEGAIKAAAKEISNSDNVDLDEALSKMQNFHEAHQKINDELPTQLESLLNEHIGRDGKVGGGDTVSLKHTLSLGAYRKHIKQNGGDEGKLKQAIERIRDGVDDALKMADPSVKKTIEELTFNSAFALIASELLGITHLVNGTNSFVDGGEQGVKALLTELHKGIGKNKLADTEKGLEAIIEAIRDMQKEAFGTKPKAIEKIATDIKAQVEDLKKKLKSGDKDPIINALKDLKDAGLASGQWNGNDGRQVDGLLRIYEDLQMQSGKVPDQTGIIGEAIKKIRWELLKLGYKLDNLFTDDDILDKLKELQRKIGKDAHIDGDNLRAICSIIEKLQNGQLTRQPTVIEGAQEVIAKELERLQGELRNGNGNGVINAIENLRDIGLSENTWVKAEHNKGLQLIENELKEQQESLAQQPGQFNSGVEKIITMIAKLRKELIDGNSGKDGVIDVLVRLKDNGLTEGEWEETGIHGLGLIQKEVTKQNKKLSNANKIIDKATDSVLSYTQSVLKTAKQKLRDDIATDDVLDNLEELQKKIGLIGSNDDATLRGIYKKISGLQEDAFTNNPKEIEEAKIAINKELEEQRATLQKNVTDPLKDLVTNGFGKSDKWNGNAKGFDNIQKRLNTQNDTLSQQPQNIQDGINEITDELKSLRAVLQGTGDDNPEKRGVIKNLEHLRTQIGNKDNKGLKKIKSEIDSLNKNQIPVITQNLNTMSTEITNAAGQLGLNLIQLGDPHIDVKLKDIQDGFDNLRLTDLAEAIRLCDDFLNKADEMEKNTIIALLKHVDDDVYDAIKDLTKEARTLYVDSVKEALELFVKKVEEDLEQLPNEINRERYIGYKGFMKYLQGSLTSDLTGDEQSVAELSSAFQEVFEQMEKYIRVEITRLHDEQKKEQNPSLPPTEEPYTPKLNDVYEALTALLAYLRDNDDGADKLTELVERLTKALGDFVPSDFKHLCTPLLDTVSRGLTKFAAEFGNTYLSTYSGQRCREEHSHKYAKVFLSLIPMTHKALNKLMMKCEGEWKHLPISMFTAGDRDNALGNYLTRCGYRVSSSRGEQDGELNNVFTGGGIYELLFTPIESVDIEMMIDGDPMKNGINFVQIISLLYNLLCRYFQVCHIPVPPEPRYPCTVRDMLSWLSGLQYTMVADKLPGHCKALLNRRCHDGDTPNKEDPIMAKCIGELPIIIASACSHSTALLTAIQGNGHGFDLAAYPYSVDFSNNRARLHYPADPDALLEMLRDITCRLSKVLYFLYSQCCRSTARVKGWRECAYGRQVQSNHWQCKQIGTYPSTISTTTAATTTTSSTSNPGCPPTSPLQSFLSDHCQGLLPHTLTAADMTIQCANCAANQPGQQCLTPLGFWDLGFAASISGTGWDLAKRLGDMCRDADSCLFVLCRTLFLLCPTAPSSLADMFSLFTQVLRRWDSHDRVQHRGGTYTDASDFISHLNTDGIDSLFPLWKELHGSYENHKLTSAIASLAGHDHISHDALSNLFNDFTCKSPSGCAPYLQPLGLHARHTYPQKHARLYITWIMYMAWQFWELLFDLLQALDNIDCTASGCATCPCKPGIHGGKDTCHCPSIVHCAGPLPTLYRHGFTYRNANLLVTDNRAMRCGDLNAQLKRALHSDHFTELFRQIDQLMWHIRMPFFYCFIALWSLVALYILHTSLYRMDVLRIRSHLLTTKASHLIDVKALLIPSRKMLSLYNASYFDDDPNELLNLK</sequence>
<feature type="coiled-coil region" evidence="1">
    <location>
        <begin position="951"/>
        <end position="1015"/>
    </location>
</feature>
<evidence type="ECO:0000313" key="4">
    <source>
        <dbReference type="EMBL" id="CDR97012.1"/>
    </source>
</evidence>
<evidence type="ECO:0000313" key="5">
    <source>
        <dbReference type="Proteomes" id="UP000033188"/>
    </source>
</evidence>
<keyword evidence="3" id="KW-0472">Membrane</keyword>
<feature type="transmembrane region" description="Helical" evidence="3">
    <location>
        <begin position="2988"/>
        <end position="3010"/>
    </location>
</feature>
<keyword evidence="5" id="KW-1185">Reference proteome</keyword>
<gene>
    <name evidence="4" type="ORF">BBBOND_0309150</name>
</gene>
<evidence type="ECO:0000256" key="1">
    <source>
        <dbReference type="SAM" id="Coils"/>
    </source>
</evidence>
<feature type="coiled-coil region" evidence="1">
    <location>
        <begin position="877"/>
        <end position="915"/>
    </location>
</feature>
<dbReference type="Proteomes" id="UP000033188">
    <property type="component" value="Chromosome 3"/>
</dbReference>
<dbReference type="GO" id="GO:0031267">
    <property type="term" value="F:small GTPase binding"/>
    <property type="evidence" value="ECO:0007669"/>
    <property type="project" value="TreeGrafter"/>
</dbReference>
<dbReference type="EMBL" id="LK391709">
    <property type="protein sequence ID" value="CDR97012.1"/>
    <property type="molecule type" value="Genomic_DNA"/>
</dbReference>
<reference evidence="5" key="1">
    <citation type="journal article" date="2014" name="Nucleic Acids Res.">
        <title>The evolutionary dynamics of variant antigen genes in Babesia reveal a history of genomic innovation underlying host-parasite interaction.</title>
        <authorList>
            <person name="Jackson A.P."/>
            <person name="Otto T.D."/>
            <person name="Darby A."/>
            <person name="Ramaprasad A."/>
            <person name="Xia D."/>
            <person name="Echaide I.E."/>
            <person name="Farber M."/>
            <person name="Gahlot S."/>
            <person name="Gamble J."/>
            <person name="Gupta D."/>
            <person name="Gupta Y."/>
            <person name="Jackson L."/>
            <person name="Malandrin L."/>
            <person name="Malas T.B."/>
            <person name="Moussa E."/>
            <person name="Nair M."/>
            <person name="Reid A.J."/>
            <person name="Sanders M."/>
            <person name="Sharma J."/>
            <person name="Tracey A."/>
            <person name="Quail M.A."/>
            <person name="Weir W."/>
            <person name="Wastling J.M."/>
            <person name="Hall N."/>
            <person name="Willadsen P."/>
            <person name="Lingelbach K."/>
            <person name="Shiels B."/>
            <person name="Tait A."/>
            <person name="Berriman M."/>
            <person name="Allred D.R."/>
            <person name="Pain A."/>
        </authorList>
    </citation>
    <scope>NUCLEOTIDE SEQUENCE [LARGE SCALE GENOMIC DNA]</scope>
    <source>
        <strain evidence="5">Bond</strain>
    </source>
</reference>
<evidence type="ECO:0000256" key="2">
    <source>
        <dbReference type="SAM" id="MobiDB-lite"/>
    </source>
</evidence>
<dbReference type="GO" id="GO:0005794">
    <property type="term" value="C:Golgi apparatus"/>
    <property type="evidence" value="ECO:0007669"/>
    <property type="project" value="TreeGrafter"/>
</dbReference>
<dbReference type="VEuPathDB" id="PiroplasmaDB:BBBOND_0309150"/>
<feature type="coiled-coil region" evidence="1">
    <location>
        <begin position="688"/>
        <end position="740"/>
    </location>
</feature>
<dbReference type="RefSeq" id="XP_012769198.1">
    <property type="nucleotide sequence ID" value="XM_012913744.1"/>
</dbReference>